<evidence type="ECO:0000313" key="1">
    <source>
        <dbReference type="EMBL" id="KAI3787011.1"/>
    </source>
</evidence>
<comment type="caution">
    <text evidence="1">The sequence shown here is derived from an EMBL/GenBank/DDBJ whole genome shotgun (WGS) entry which is preliminary data.</text>
</comment>
<protein>
    <submittedName>
        <fullName evidence="1">Uncharacterized protein</fullName>
    </submittedName>
</protein>
<keyword evidence="2" id="KW-1185">Reference proteome</keyword>
<evidence type="ECO:0000313" key="2">
    <source>
        <dbReference type="Proteomes" id="UP001056120"/>
    </source>
</evidence>
<dbReference type="Proteomes" id="UP001056120">
    <property type="component" value="Linkage Group LG13"/>
</dbReference>
<dbReference type="EMBL" id="CM042030">
    <property type="protein sequence ID" value="KAI3787011.1"/>
    <property type="molecule type" value="Genomic_DNA"/>
</dbReference>
<gene>
    <name evidence="1" type="ORF">L1987_41159</name>
</gene>
<organism evidence="1 2">
    <name type="scientific">Smallanthus sonchifolius</name>
    <dbReference type="NCBI Taxonomy" id="185202"/>
    <lineage>
        <taxon>Eukaryota</taxon>
        <taxon>Viridiplantae</taxon>
        <taxon>Streptophyta</taxon>
        <taxon>Embryophyta</taxon>
        <taxon>Tracheophyta</taxon>
        <taxon>Spermatophyta</taxon>
        <taxon>Magnoliopsida</taxon>
        <taxon>eudicotyledons</taxon>
        <taxon>Gunneridae</taxon>
        <taxon>Pentapetalae</taxon>
        <taxon>asterids</taxon>
        <taxon>campanulids</taxon>
        <taxon>Asterales</taxon>
        <taxon>Asteraceae</taxon>
        <taxon>Asteroideae</taxon>
        <taxon>Heliantheae alliance</taxon>
        <taxon>Millerieae</taxon>
        <taxon>Smallanthus</taxon>
    </lineage>
</organism>
<sequence>MLTETSLLETTHNHRIHTTISFTSSQDFKRTHEEFFFKNLKNPSDDHALIGETSFLAAREGTTPPSRKEPVASSGKMVVEERGRERLKRHRVEMSGRVWIPDIWGHEDRLKSWIDCTVFDSCLEKSNIMSAREALIQEGRSTLRIENSC</sequence>
<name>A0ACB9GUX0_9ASTR</name>
<reference evidence="2" key="1">
    <citation type="journal article" date="2022" name="Mol. Ecol. Resour.">
        <title>The genomes of chicory, endive, great burdock and yacon provide insights into Asteraceae palaeo-polyploidization history and plant inulin production.</title>
        <authorList>
            <person name="Fan W."/>
            <person name="Wang S."/>
            <person name="Wang H."/>
            <person name="Wang A."/>
            <person name="Jiang F."/>
            <person name="Liu H."/>
            <person name="Zhao H."/>
            <person name="Xu D."/>
            <person name="Zhang Y."/>
        </authorList>
    </citation>
    <scope>NUCLEOTIDE SEQUENCE [LARGE SCALE GENOMIC DNA]</scope>
    <source>
        <strain evidence="2">cv. Yunnan</strain>
    </source>
</reference>
<proteinExistence type="predicted"/>
<accession>A0ACB9GUX0</accession>
<reference evidence="1 2" key="2">
    <citation type="journal article" date="2022" name="Mol. Ecol. Resour.">
        <title>The genomes of chicory, endive, great burdock and yacon provide insights into Asteraceae paleo-polyploidization history and plant inulin production.</title>
        <authorList>
            <person name="Fan W."/>
            <person name="Wang S."/>
            <person name="Wang H."/>
            <person name="Wang A."/>
            <person name="Jiang F."/>
            <person name="Liu H."/>
            <person name="Zhao H."/>
            <person name="Xu D."/>
            <person name="Zhang Y."/>
        </authorList>
    </citation>
    <scope>NUCLEOTIDE SEQUENCE [LARGE SCALE GENOMIC DNA]</scope>
    <source>
        <strain evidence="2">cv. Yunnan</strain>
        <tissue evidence="1">Leaves</tissue>
    </source>
</reference>